<comment type="caution">
    <text evidence="3">The sequence shown here is derived from an EMBL/GenBank/DDBJ whole genome shotgun (WGS) entry which is preliminary data.</text>
</comment>
<feature type="region of interest" description="Disordered" evidence="1">
    <location>
        <begin position="34"/>
        <end position="178"/>
    </location>
</feature>
<keyword evidence="4" id="KW-1185">Reference proteome</keyword>
<feature type="signal peptide" evidence="2">
    <location>
        <begin position="1"/>
        <end position="23"/>
    </location>
</feature>
<accession>A0A8T0THF3</accession>
<feature type="compositionally biased region" description="Basic residues" evidence="1">
    <location>
        <begin position="167"/>
        <end position="178"/>
    </location>
</feature>
<evidence type="ECO:0000256" key="2">
    <source>
        <dbReference type="SAM" id="SignalP"/>
    </source>
</evidence>
<feature type="chain" id="PRO_5035914268" evidence="2">
    <location>
        <begin position="24"/>
        <end position="178"/>
    </location>
</feature>
<dbReference type="AlphaFoldDB" id="A0A8T0THF3"/>
<proteinExistence type="predicted"/>
<name>A0A8T0THF3_PANVG</name>
<dbReference type="EMBL" id="CM029044">
    <property type="protein sequence ID" value="KAG2607429.1"/>
    <property type="molecule type" value="Genomic_DNA"/>
</dbReference>
<feature type="compositionally biased region" description="Low complexity" evidence="1">
    <location>
        <begin position="135"/>
        <end position="154"/>
    </location>
</feature>
<feature type="compositionally biased region" description="Basic and acidic residues" evidence="1">
    <location>
        <begin position="92"/>
        <end position="110"/>
    </location>
</feature>
<evidence type="ECO:0000256" key="1">
    <source>
        <dbReference type="SAM" id="MobiDB-lite"/>
    </source>
</evidence>
<evidence type="ECO:0000313" key="4">
    <source>
        <dbReference type="Proteomes" id="UP000823388"/>
    </source>
</evidence>
<gene>
    <name evidence="3" type="ORF">PVAP13_4NG253922</name>
</gene>
<dbReference type="Proteomes" id="UP000823388">
    <property type="component" value="Chromosome 4N"/>
</dbReference>
<protein>
    <submittedName>
        <fullName evidence="3">Uncharacterized protein</fullName>
    </submittedName>
</protein>
<sequence>MAALPVSLLLFPLLTILPFVCLGRAVSRRRGTDIGPAASVSVGALGDRPPAPPRGRAPAPRHARSRREARAAHAAPPRRAPRRRRLLRRRGARGDADARPQLRDALHEPDGPAGVPQGHRGHHLRALMATGGGRSARSAPSSCSAPGASSPSGRSARRRPPASSAPWRRRRRLCQRGR</sequence>
<evidence type="ECO:0000313" key="3">
    <source>
        <dbReference type="EMBL" id="KAG2607429.1"/>
    </source>
</evidence>
<feature type="compositionally biased region" description="Basic residues" evidence="1">
    <location>
        <begin position="79"/>
        <end position="91"/>
    </location>
</feature>
<organism evidence="3 4">
    <name type="scientific">Panicum virgatum</name>
    <name type="common">Blackwell switchgrass</name>
    <dbReference type="NCBI Taxonomy" id="38727"/>
    <lineage>
        <taxon>Eukaryota</taxon>
        <taxon>Viridiplantae</taxon>
        <taxon>Streptophyta</taxon>
        <taxon>Embryophyta</taxon>
        <taxon>Tracheophyta</taxon>
        <taxon>Spermatophyta</taxon>
        <taxon>Magnoliopsida</taxon>
        <taxon>Liliopsida</taxon>
        <taxon>Poales</taxon>
        <taxon>Poaceae</taxon>
        <taxon>PACMAD clade</taxon>
        <taxon>Panicoideae</taxon>
        <taxon>Panicodae</taxon>
        <taxon>Paniceae</taxon>
        <taxon>Panicinae</taxon>
        <taxon>Panicum</taxon>
        <taxon>Panicum sect. Hiantes</taxon>
    </lineage>
</organism>
<reference evidence="3" key="1">
    <citation type="submission" date="2020-05" db="EMBL/GenBank/DDBJ databases">
        <title>WGS assembly of Panicum virgatum.</title>
        <authorList>
            <person name="Lovell J.T."/>
            <person name="Jenkins J."/>
            <person name="Shu S."/>
            <person name="Juenger T.E."/>
            <person name="Schmutz J."/>
        </authorList>
    </citation>
    <scope>NUCLEOTIDE SEQUENCE</scope>
    <source>
        <strain evidence="3">AP13</strain>
    </source>
</reference>
<keyword evidence="2" id="KW-0732">Signal</keyword>